<evidence type="ECO:0000313" key="2">
    <source>
        <dbReference type="EMBL" id="MBW7477536.1"/>
    </source>
</evidence>
<sequence>MQTTQSEYFVQLAELDSEHEAAALGEQLRREGFTAVRRFLDECREYLRRYEEEECELAEALLHKARIMLPDPGRISPSWTYIWKEFDGIMSTKRHVLSDIDKGRRNGEWQVLLDNQFSNQSIAVYPGLSFYEAVYMFAYFRTELENNEYIRLQKVDTVITFSGADRTAIASRG</sequence>
<accession>A0ABS7DCB0</accession>
<keyword evidence="3" id="KW-1185">Reference proteome</keyword>
<protein>
    <submittedName>
        <fullName evidence="2">Uncharacterized protein</fullName>
    </submittedName>
</protein>
<dbReference type="Proteomes" id="UP000812277">
    <property type="component" value="Unassembled WGS sequence"/>
</dbReference>
<name>A0ABS7DCB0_9BACL</name>
<feature type="coiled-coil region" evidence="1">
    <location>
        <begin position="36"/>
        <end position="63"/>
    </location>
</feature>
<proteinExistence type="predicted"/>
<organism evidence="2 3">
    <name type="scientific">Paenibacillus oenotherae</name>
    <dbReference type="NCBI Taxonomy" id="1435645"/>
    <lineage>
        <taxon>Bacteria</taxon>
        <taxon>Bacillati</taxon>
        <taxon>Bacillota</taxon>
        <taxon>Bacilli</taxon>
        <taxon>Bacillales</taxon>
        <taxon>Paenibacillaceae</taxon>
        <taxon>Paenibacillus</taxon>
    </lineage>
</organism>
<evidence type="ECO:0000313" key="3">
    <source>
        <dbReference type="Proteomes" id="UP000812277"/>
    </source>
</evidence>
<evidence type="ECO:0000256" key="1">
    <source>
        <dbReference type="SAM" id="Coils"/>
    </source>
</evidence>
<comment type="caution">
    <text evidence="2">The sequence shown here is derived from an EMBL/GenBank/DDBJ whole genome shotgun (WGS) entry which is preliminary data.</text>
</comment>
<dbReference type="RefSeq" id="WP_219874798.1">
    <property type="nucleotide sequence ID" value="NZ_JAHZIJ010000026.1"/>
</dbReference>
<reference evidence="2 3" key="1">
    <citation type="submission" date="2021-07" db="EMBL/GenBank/DDBJ databases">
        <title>Paenibacillus radiodurans sp. nov., isolated from the southeastern edge of Tengger Desert.</title>
        <authorList>
            <person name="Zhang G."/>
        </authorList>
    </citation>
    <scope>NUCLEOTIDE SEQUENCE [LARGE SCALE GENOMIC DNA]</scope>
    <source>
        <strain evidence="2 3">DT7-4</strain>
    </source>
</reference>
<dbReference type="EMBL" id="JAHZIJ010000026">
    <property type="protein sequence ID" value="MBW7477536.1"/>
    <property type="molecule type" value="Genomic_DNA"/>
</dbReference>
<keyword evidence="1" id="KW-0175">Coiled coil</keyword>
<gene>
    <name evidence="2" type="ORF">K0T92_22715</name>
</gene>